<proteinExistence type="predicted"/>
<dbReference type="Proteomes" id="UP000492820">
    <property type="component" value="Unassembled WGS sequence"/>
</dbReference>
<gene>
    <name evidence="1" type="ORF">EgrG_002070200</name>
</gene>
<protein>
    <submittedName>
        <fullName evidence="1 3">Uncharacterized protein</fullName>
    </submittedName>
</protein>
<dbReference type="EMBL" id="CBLN010004418">
    <property type="protein sequence ID" value="CDI70227.1"/>
    <property type="molecule type" value="Genomic_DNA"/>
</dbReference>
<dbReference type="AlphaFoldDB" id="U6FU63"/>
<evidence type="ECO:0000313" key="2">
    <source>
        <dbReference type="Proteomes" id="UP000492820"/>
    </source>
</evidence>
<name>U6FU63_ECHGR</name>
<evidence type="ECO:0000313" key="3">
    <source>
        <dbReference type="WBParaSite" id="EgrG_002070200"/>
    </source>
</evidence>
<sequence>MSSCPPVPPSLPPSIQIPNPTNRLRYQHRLRRIVNTFNVQTLAWAEKPPTFKRLPMRVFTHLSPQRSHGMQEGYRWTVLLPCCVSMDQCAEMKAVCPLDECRVDPLDPQGPTDAVDCHASCDTRHLFRFE</sequence>
<organism evidence="1">
    <name type="scientific">Echinococcus granulosus</name>
    <name type="common">Hydatid tapeworm</name>
    <dbReference type="NCBI Taxonomy" id="6210"/>
    <lineage>
        <taxon>Eukaryota</taxon>
        <taxon>Metazoa</taxon>
        <taxon>Spiralia</taxon>
        <taxon>Lophotrochozoa</taxon>
        <taxon>Platyhelminthes</taxon>
        <taxon>Cestoda</taxon>
        <taxon>Eucestoda</taxon>
        <taxon>Cyclophyllidea</taxon>
        <taxon>Taeniidae</taxon>
        <taxon>Echinococcus</taxon>
        <taxon>Echinococcus granulosus group</taxon>
    </lineage>
</organism>
<accession>U6FU63</accession>
<evidence type="ECO:0000313" key="1">
    <source>
        <dbReference type="EMBL" id="CDI70227.1"/>
    </source>
</evidence>
<reference evidence="3" key="2">
    <citation type="submission" date="2020-10" db="UniProtKB">
        <authorList>
            <consortium name="WormBaseParasite"/>
        </authorList>
    </citation>
    <scope>IDENTIFICATION</scope>
</reference>
<reference evidence="1 2" key="1">
    <citation type="journal article" date="2013" name="Nature">
        <title>The genomes of four tapeworm species reveal adaptations to parasitism.</title>
        <authorList>
            <person name="Tsai I.J."/>
            <person name="Zarowiecki M."/>
            <person name="Holroyd N."/>
            <person name="Garciarrubio A."/>
            <person name="Sanchez-Flores A."/>
            <person name="Brooks K.L."/>
            <person name="Tracey A."/>
            <person name="Bobes R.J."/>
            <person name="Fragoso G."/>
            <person name="Sciutto E."/>
            <person name="Aslett M."/>
            <person name="Beasley H."/>
            <person name="Bennett H.M."/>
            <person name="Cai J."/>
            <person name="Camicia F."/>
            <person name="Clark R."/>
            <person name="Cucher M."/>
            <person name="De Silva N."/>
            <person name="Day T.A."/>
            <person name="Deplazes P."/>
            <person name="Estrada K."/>
            <person name="Fernandez C."/>
            <person name="Holland P.W."/>
            <person name="Hou J."/>
            <person name="Hu S."/>
            <person name="Huckvale T."/>
            <person name="Hung S.S."/>
            <person name="Kamenetzky L."/>
            <person name="Keane J.A."/>
            <person name="Kiss F."/>
            <person name="Koziol U."/>
            <person name="Lambert O."/>
            <person name="Liu K."/>
            <person name="Luo X."/>
            <person name="Luo Y."/>
            <person name="Macchiaroli N."/>
            <person name="Nichol S."/>
            <person name="Paps J."/>
            <person name="Parkinson J."/>
            <person name="Pouchkina-Stantcheva N."/>
            <person name="Riddiford N."/>
            <person name="Rosenzvit M."/>
            <person name="Salinas G."/>
            <person name="Wasmuth J.D."/>
            <person name="Zamanian M."/>
            <person name="Zheng Y."/>
            <person name="Cai X."/>
            <person name="Soberon X."/>
            <person name="Olson P.D."/>
            <person name="Laclette J.P."/>
            <person name="Brehm K."/>
            <person name="Berriman M."/>
            <person name="Garciarrubio A."/>
            <person name="Bobes R.J."/>
            <person name="Fragoso G."/>
            <person name="Sanchez-Flores A."/>
            <person name="Estrada K."/>
            <person name="Cevallos M.A."/>
            <person name="Morett E."/>
            <person name="Gonzalez V."/>
            <person name="Portillo T."/>
            <person name="Ochoa-Leyva A."/>
            <person name="Jose M.V."/>
            <person name="Sciutto E."/>
            <person name="Landa A."/>
            <person name="Jimenez L."/>
            <person name="Valdes V."/>
            <person name="Carrero J.C."/>
            <person name="Larralde C."/>
            <person name="Morales-Montor J."/>
            <person name="Limon-Lason J."/>
            <person name="Soberon X."/>
            <person name="Laclette J.P."/>
        </authorList>
    </citation>
    <scope>NUCLEOTIDE SEQUENCE [LARGE SCALE GENOMIC DNA]</scope>
</reference>
<dbReference type="WBParaSite" id="EgrG_002070200">
    <property type="protein sequence ID" value="EgrG_002070200"/>
    <property type="gene ID" value="EgrG_002070200"/>
</dbReference>